<dbReference type="Proteomes" id="UP000309340">
    <property type="component" value="Unassembled WGS sequence"/>
</dbReference>
<sequence>MPKQADPRDHRKPCTLCQTPRDVLVRCQIDETGTWHFVCPASRWKRVSGGVVDGDGADEHKWYRYGGMWKNKHEAVSAKKPKAKKGRQVGSAGGEKVGVSSEGEVGESSEHDEMKSSRGDVVGM</sequence>
<accession>A0A4U0WQZ6</accession>
<evidence type="ECO:0000313" key="2">
    <source>
        <dbReference type="EMBL" id="TKA65852.1"/>
    </source>
</evidence>
<proteinExistence type="predicted"/>
<reference evidence="2 3" key="1">
    <citation type="submission" date="2017-03" db="EMBL/GenBank/DDBJ databases">
        <title>Genomes of endolithic fungi from Antarctica.</title>
        <authorList>
            <person name="Coleine C."/>
            <person name="Masonjones S."/>
            <person name="Stajich J.E."/>
        </authorList>
    </citation>
    <scope>NUCLEOTIDE SEQUENCE [LARGE SCALE GENOMIC DNA]</scope>
    <source>
        <strain evidence="2 3">CCFEE 5184</strain>
    </source>
</reference>
<dbReference type="STRING" id="329884.A0A4U0WQZ6"/>
<dbReference type="OrthoDB" id="537467at2759"/>
<protein>
    <submittedName>
        <fullName evidence="2">Uncharacterized protein</fullName>
    </submittedName>
</protein>
<evidence type="ECO:0000256" key="1">
    <source>
        <dbReference type="SAM" id="MobiDB-lite"/>
    </source>
</evidence>
<keyword evidence="3" id="KW-1185">Reference proteome</keyword>
<feature type="region of interest" description="Disordered" evidence="1">
    <location>
        <begin position="75"/>
        <end position="124"/>
    </location>
</feature>
<feature type="compositionally biased region" description="Basic and acidic residues" evidence="1">
    <location>
        <begin position="108"/>
        <end position="118"/>
    </location>
</feature>
<dbReference type="EMBL" id="NAJQ01000701">
    <property type="protein sequence ID" value="TKA65852.1"/>
    <property type="molecule type" value="Genomic_DNA"/>
</dbReference>
<evidence type="ECO:0000313" key="3">
    <source>
        <dbReference type="Proteomes" id="UP000309340"/>
    </source>
</evidence>
<dbReference type="AlphaFoldDB" id="A0A4U0WQZ6"/>
<organism evidence="2 3">
    <name type="scientific">Friedmanniomyces simplex</name>
    <dbReference type="NCBI Taxonomy" id="329884"/>
    <lineage>
        <taxon>Eukaryota</taxon>
        <taxon>Fungi</taxon>
        <taxon>Dikarya</taxon>
        <taxon>Ascomycota</taxon>
        <taxon>Pezizomycotina</taxon>
        <taxon>Dothideomycetes</taxon>
        <taxon>Dothideomycetidae</taxon>
        <taxon>Mycosphaerellales</taxon>
        <taxon>Teratosphaeriaceae</taxon>
        <taxon>Friedmanniomyces</taxon>
    </lineage>
</organism>
<comment type="caution">
    <text evidence="2">The sequence shown here is derived from an EMBL/GenBank/DDBJ whole genome shotgun (WGS) entry which is preliminary data.</text>
</comment>
<name>A0A4U0WQZ6_9PEZI</name>
<gene>
    <name evidence="2" type="ORF">B0A55_09397</name>
</gene>